<protein>
    <recommendedName>
        <fullName evidence="4">CARDB domain-containing protein</fullName>
    </recommendedName>
</protein>
<reference evidence="2 3" key="1">
    <citation type="journal article" date="2012" name="J. Bacteriol.">
        <title>Complete genome sequence of strain 1860, a crenarchaeon of the genus pyrobaculum able to grow with various electron acceptors.</title>
        <authorList>
            <person name="Mardanov A.V."/>
            <person name="Gumerov V.M."/>
            <person name="Slobodkina G.B."/>
            <person name="Beletsky A.V."/>
            <person name="Bonch-Osmolovskaya E.A."/>
            <person name="Ravin N.V."/>
            <person name="Skryabin K.G."/>
        </authorList>
    </citation>
    <scope>NUCLEOTIDE SEQUENCE [LARGE SCALE GENOMIC DNA]</scope>
    <source>
        <strain evidence="2 3">1860</strain>
    </source>
</reference>
<dbReference type="InterPro" id="IPR013783">
    <property type="entry name" value="Ig-like_fold"/>
</dbReference>
<evidence type="ECO:0008006" key="4">
    <source>
        <dbReference type="Google" id="ProtNLM"/>
    </source>
</evidence>
<keyword evidence="1" id="KW-0472">Membrane</keyword>
<organism evidence="2 3">
    <name type="scientific">Pyrobaculum ferrireducens</name>
    <dbReference type="NCBI Taxonomy" id="1104324"/>
    <lineage>
        <taxon>Archaea</taxon>
        <taxon>Thermoproteota</taxon>
        <taxon>Thermoprotei</taxon>
        <taxon>Thermoproteales</taxon>
        <taxon>Thermoproteaceae</taxon>
        <taxon>Pyrobaculum</taxon>
    </lineage>
</organism>
<dbReference type="Proteomes" id="UP000005867">
    <property type="component" value="Chromosome"/>
</dbReference>
<dbReference type="RefSeq" id="WP_014288096.1">
    <property type="nucleotide sequence ID" value="NC_016645.1"/>
</dbReference>
<dbReference type="BioCyc" id="PSP1104324:GJSN-807-MONOMER"/>
<dbReference type="Gene3D" id="2.60.40.10">
    <property type="entry name" value="Immunoglobulins"/>
    <property type="match status" value="1"/>
</dbReference>
<dbReference type="PANTHER" id="PTHR35902">
    <property type="entry name" value="S-LAYER DOMAIN-LIKE PROTEIN-RELATED"/>
    <property type="match status" value="1"/>
</dbReference>
<keyword evidence="3" id="KW-1185">Reference proteome</keyword>
<gene>
    <name evidence="2" type="ORF">P186_0825</name>
</gene>
<evidence type="ECO:0000256" key="1">
    <source>
        <dbReference type="SAM" id="Phobius"/>
    </source>
</evidence>
<dbReference type="OrthoDB" id="28532at2157"/>
<dbReference type="PANTHER" id="PTHR35902:SF6">
    <property type="entry name" value="CONSERVED WITHIN P. AEROPHILUM"/>
    <property type="match status" value="1"/>
</dbReference>
<dbReference type="KEGG" id="pyr:P186_0825"/>
<evidence type="ECO:0000313" key="3">
    <source>
        <dbReference type="Proteomes" id="UP000005867"/>
    </source>
</evidence>
<dbReference type="AlphaFoldDB" id="G7VAM9"/>
<proteinExistence type="predicted"/>
<evidence type="ECO:0000313" key="2">
    <source>
        <dbReference type="EMBL" id="AET32268.1"/>
    </source>
</evidence>
<sequence length="705" mass="74032">MKSKHPILAIATIALATVAYSQAIVGITPAVDYLWLGAKWSQIPRYPGDVGVISLSYYLSSQYVDVSVYIDPKCPYLTPLETARLPSAGPGVVTVNLRVLVNALNVTCPINAVFDAAYKVVGSALTDGMEKVEYDSVYIPPYPTAEISTRGVAYIGIPSQLTLVIKSPYALTASVAVQGQGARILYPTGLYRINGTYAEVPVVAIADGPAASLVVAMQARDWLGNPVALSYTVPIAAAPAPPPVLYISPTTLYINRFNKVNVTIQLPVNADGVAVVSAAGAAAPQSSFTVQIRGGRGSAQIDVYPMASVVTFTAQITYQTLGVSKTEQITATAATQQSAGGAARVEVRPSRLISGVTNNVTLAVAAPGPFNASVSVSNVAVDKPQPYYFGGVGKAAASLLVTPLSNQPVVISVTVYHSAGVDQYTVNLPVTSSSIFTVLPTPSIVKSGGNRTVVLTVINSGDVVVQKAVVTVSPASGNILASTYTFQIGRLAPLDSVQLPVSFIIPATYSGSVALTYNIIYTTELGTTSTAQGTIYLQALQTPAVNITNISVVPTTPEPRRTFYISITVVNKGFTPVTNLQVEARVPRGIRPVTSPIYFAGQLDPQQTTTIPLSFNATAPGQYQIDLAVSYTDQYGNYYTIPTTLTITVANGSRFSAAFPRTGAPGAAQQQSGANTPWVYALAPVLAAAVAGAIFYMRRRRTLKS</sequence>
<name>G7VAM9_9CREN</name>
<accession>G7VAM9</accession>
<keyword evidence="1" id="KW-1133">Transmembrane helix</keyword>
<dbReference type="GeneID" id="11595086"/>
<dbReference type="EMBL" id="CP003098">
    <property type="protein sequence ID" value="AET32268.1"/>
    <property type="molecule type" value="Genomic_DNA"/>
</dbReference>
<dbReference type="eggNOG" id="arCOG02090">
    <property type="taxonomic scope" value="Archaea"/>
</dbReference>
<dbReference type="HOGENOM" id="CLU_392151_0_0_2"/>
<feature type="transmembrane region" description="Helical" evidence="1">
    <location>
        <begin position="678"/>
        <end position="697"/>
    </location>
</feature>
<keyword evidence="1" id="KW-0812">Transmembrane</keyword>
<dbReference type="STRING" id="1104324.P186_0825"/>